<keyword evidence="8" id="KW-0624">Polysaccharide degradation</keyword>
<dbReference type="InterPro" id="IPR005200">
    <property type="entry name" value="Endo-beta-glucanase"/>
</dbReference>
<dbReference type="InterPro" id="IPR040720">
    <property type="entry name" value="GH81_C"/>
</dbReference>
<comment type="catalytic activity">
    <reaction evidence="1">
        <text>Hydrolysis of (1-&gt;3)-beta-D-glucosidic linkages in (1-&gt;3)-beta-D-glucans.</text>
        <dbReference type="EC" id="3.2.1.39"/>
    </reaction>
</comment>
<keyword evidence="4" id="KW-0378">Hydrolase</keyword>
<dbReference type="GO" id="GO:0052861">
    <property type="term" value="F:endo-1,3(4)-beta-glucanase activity"/>
    <property type="evidence" value="ECO:0007669"/>
    <property type="project" value="InterPro"/>
</dbReference>
<dbReference type="AlphaFoldDB" id="A0A917PUG0"/>
<dbReference type="RefSeq" id="WP_188744568.1">
    <property type="nucleotide sequence ID" value="NZ_BAABFW010000064.1"/>
</dbReference>
<dbReference type="GO" id="GO:0000272">
    <property type="term" value="P:polysaccharide catabolic process"/>
    <property type="evidence" value="ECO:0007669"/>
    <property type="project" value="UniProtKB-KW"/>
</dbReference>
<keyword evidence="9" id="KW-0732">Signal</keyword>
<keyword evidence="7" id="KW-0961">Cell wall biogenesis/degradation</keyword>
<evidence type="ECO:0000256" key="6">
    <source>
        <dbReference type="ARBA" id="ARBA00023295"/>
    </source>
</evidence>
<feature type="signal peptide" evidence="9">
    <location>
        <begin position="1"/>
        <end position="27"/>
    </location>
</feature>
<evidence type="ECO:0000259" key="10">
    <source>
        <dbReference type="Pfam" id="PF17652"/>
    </source>
</evidence>
<protein>
    <recommendedName>
        <fullName evidence="3">glucan endo-1,3-beta-D-glucosidase</fullName>
        <ecNumber evidence="3">3.2.1.39</ecNumber>
    </recommendedName>
</protein>
<evidence type="ECO:0000256" key="3">
    <source>
        <dbReference type="ARBA" id="ARBA00012780"/>
    </source>
</evidence>
<evidence type="ECO:0000256" key="9">
    <source>
        <dbReference type="SAM" id="SignalP"/>
    </source>
</evidence>
<evidence type="ECO:0000256" key="2">
    <source>
        <dbReference type="ARBA" id="ARBA00010730"/>
    </source>
</evidence>
<evidence type="ECO:0000313" key="11">
    <source>
        <dbReference type="EMBL" id="GGJ92459.1"/>
    </source>
</evidence>
<evidence type="ECO:0000256" key="5">
    <source>
        <dbReference type="ARBA" id="ARBA00023277"/>
    </source>
</evidence>
<keyword evidence="5" id="KW-0119">Carbohydrate metabolism</keyword>
<evidence type="ECO:0000256" key="8">
    <source>
        <dbReference type="ARBA" id="ARBA00023326"/>
    </source>
</evidence>
<dbReference type="PANTHER" id="PTHR31983:SF0">
    <property type="entry name" value="GLUCAN ENDO-1,3-BETA-D-GLUCOSIDASE 2"/>
    <property type="match status" value="1"/>
</dbReference>
<evidence type="ECO:0000256" key="7">
    <source>
        <dbReference type="ARBA" id="ARBA00023316"/>
    </source>
</evidence>
<keyword evidence="12" id="KW-1185">Reference proteome</keyword>
<keyword evidence="6" id="KW-0326">Glycosidase</keyword>
<feature type="domain" description="Glycosyl hydrolase family 81 C-terminal" evidence="10">
    <location>
        <begin position="322"/>
        <end position="592"/>
    </location>
</feature>
<feature type="chain" id="PRO_5037986505" description="glucan endo-1,3-beta-D-glucosidase" evidence="9">
    <location>
        <begin position="28"/>
        <end position="664"/>
    </location>
</feature>
<organism evidence="11 12">
    <name type="scientific">Agromyces bauzanensis</name>
    <dbReference type="NCBI Taxonomy" id="1308924"/>
    <lineage>
        <taxon>Bacteria</taxon>
        <taxon>Bacillati</taxon>
        <taxon>Actinomycetota</taxon>
        <taxon>Actinomycetes</taxon>
        <taxon>Micrococcales</taxon>
        <taxon>Microbacteriaceae</taxon>
        <taxon>Agromyces</taxon>
    </lineage>
</organism>
<evidence type="ECO:0000256" key="1">
    <source>
        <dbReference type="ARBA" id="ARBA00000382"/>
    </source>
</evidence>
<dbReference type="GO" id="GO:0071555">
    <property type="term" value="P:cell wall organization"/>
    <property type="evidence" value="ECO:0007669"/>
    <property type="project" value="UniProtKB-KW"/>
</dbReference>
<reference evidence="11" key="1">
    <citation type="journal article" date="2014" name="Int. J. Syst. Evol. Microbiol.">
        <title>Complete genome sequence of Corynebacterium casei LMG S-19264T (=DSM 44701T), isolated from a smear-ripened cheese.</title>
        <authorList>
            <consortium name="US DOE Joint Genome Institute (JGI-PGF)"/>
            <person name="Walter F."/>
            <person name="Albersmeier A."/>
            <person name="Kalinowski J."/>
            <person name="Ruckert C."/>
        </authorList>
    </citation>
    <scope>NUCLEOTIDE SEQUENCE</scope>
    <source>
        <strain evidence="11">CGMCC 1.8984</strain>
    </source>
</reference>
<dbReference type="PANTHER" id="PTHR31983">
    <property type="entry name" value="ENDO-1,3(4)-BETA-GLUCANASE 1"/>
    <property type="match status" value="1"/>
</dbReference>
<dbReference type="Pfam" id="PF17652">
    <property type="entry name" value="Glyco_hydro81C"/>
    <property type="match status" value="1"/>
</dbReference>
<proteinExistence type="inferred from homology"/>
<dbReference type="GO" id="GO:0042973">
    <property type="term" value="F:glucan endo-1,3-beta-D-glucosidase activity"/>
    <property type="evidence" value="ECO:0007669"/>
    <property type="project" value="UniProtKB-EC"/>
</dbReference>
<dbReference type="EC" id="3.2.1.39" evidence="3"/>
<gene>
    <name evidence="11" type="ORF">GCM10011372_33700</name>
</gene>
<comment type="caution">
    <text evidence="11">The sequence shown here is derived from an EMBL/GenBank/DDBJ whole genome shotgun (WGS) entry which is preliminary data.</text>
</comment>
<evidence type="ECO:0000313" key="12">
    <source>
        <dbReference type="Proteomes" id="UP000636956"/>
    </source>
</evidence>
<reference evidence="11" key="2">
    <citation type="submission" date="2020-09" db="EMBL/GenBank/DDBJ databases">
        <authorList>
            <person name="Sun Q."/>
            <person name="Zhou Y."/>
        </authorList>
    </citation>
    <scope>NUCLEOTIDE SEQUENCE</scope>
    <source>
        <strain evidence="11">CGMCC 1.8984</strain>
    </source>
</reference>
<comment type="similarity">
    <text evidence="2">Belongs to the glycosyl hydrolase 81 family.</text>
</comment>
<evidence type="ECO:0000256" key="4">
    <source>
        <dbReference type="ARBA" id="ARBA00022801"/>
    </source>
</evidence>
<dbReference type="EMBL" id="BMMD01000028">
    <property type="protein sequence ID" value="GGJ92459.1"/>
    <property type="molecule type" value="Genomic_DNA"/>
</dbReference>
<name>A0A917PUG0_9MICO</name>
<dbReference type="Proteomes" id="UP000636956">
    <property type="component" value="Unassembled WGS sequence"/>
</dbReference>
<dbReference type="PROSITE" id="PS52008">
    <property type="entry name" value="GH81"/>
    <property type="match status" value="1"/>
</dbReference>
<sequence length="664" mass="68832">MRTRIRRATVAAAIAAGLAVVLSGCLASSPGDAPDAAATRPAIAALPEREVAPPTPMRLADGLVPPTNRWFSGLVFGDAPQPVFPFPLGFALTDAGFAFGLARVDATATTIFGGMNAAVTVDAAAVDAIVSGYDAVSVTITLFDGAGAEVGTVSIAEGRPDVTFTATATVALRSAEVFTESGGGADAAWHAEVAGTEYGLIAPAGAIGGDGRTVHLAVGETAQWFATPEGTEVTTFADAVGVPGERVDVVHAADGDSVTTRLDYGGTAVVAPAGVTMSTSCELGSFDTVYGPAAVCAGGVLEWEVPRVEASAALDLDGIDDTTRQRIAAAAAADLAATPPPPADTYFGGKWMYRLANLALVARAVGSHDVAAGAGRRLVDELRLWTDPKGCEERDHRCFVYDPVLRGVVGLTTSFGSEEFNDHHFHYGYLIHAAAVAAMLDPSLADEIAPVVDAVVADIASPLADDLFPERRLFDPYTGHSWASGFAPFADGNNQESSSEAAMAWNAVAIWSAVRGSDELAAEAAWMLSAESHAARARWLEPDLSGFDGFAHEITSINWGGKRDYATWFSAEPNAMLGIQLIPMGPVSLTMGGDADRIRSAVGEATPNGFDVQFGDYLLMYRALAGRADASAAAEVAATLPDSTIDDANSRAYLLAWFAAVTKE</sequence>
<dbReference type="PROSITE" id="PS51257">
    <property type="entry name" value="PROKAR_LIPOPROTEIN"/>
    <property type="match status" value="1"/>
</dbReference>
<accession>A0A917PUG0</accession>